<organism evidence="1">
    <name type="scientific">uncultured Pleomorphomonas sp</name>
    <dbReference type="NCBI Taxonomy" id="442121"/>
    <lineage>
        <taxon>Bacteria</taxon>
        <taxon>Pseudomonadati</taxon>
        <taxon>Pseudomonadota</taxon>
        <taxon>Alphaproteobacteria</taxon>
        <taxon>Hyphomicrobiales</taxon>
        <taxon>Pleomorphomonadaceae</taxon>
        <taxon>Pleomorphomonas</taxon>
        <taxon>environmental samples</taxon>
    </lineage>
</organism>
<name>A0A212LAK5_9HYPH</name>
<protein>
    <submittedName>
        <fullName evidence="1">Uncharacterized protein</fullName>
    </submittedName>
</protein>
<accession>A0A212LAK5</accession>
<proteinExistence type="predicted"/>
<sequence length="32" mass="3764">MHMNYRLLSHMANTNLVKSICVLCRQICNDKI</sequence>
<evidence type="ECO:0000313" key="1">
    <source>
        <dbReference type="EMBL" id="SCM74601.1"/>
    </source>
</evidence>
<dbReference type="EMBL" id="FMJD01000005">
    <property type="protein sequence ID" value="SCM74601.1"/>
    <property type="molecule type" value="Genomic_DNA"/>
</dbReference>
<reference evidence="1" key="1">
    <citation type="submission" date="2016-08" db="EMBL/GenBank/DDBJ databases">
        <authorList>
            <person name="Seilhamer J.J."/>
        </authorList>
    </citation>
    <scope>NUCLEOTIDE SEQUENCE</scope>
    <source>
        <strain evidence="1">86</strain>
    </source>
</reference>
<gene>
    <name evidence="1" type="ORF">KL86PLE_130280</name>
</gene>
<dbReference type="AlphaFoldDB" id="A0A212LAK5"/>